<feature type="region of interest" description="Disordered" evidence="1">
    <location>
        <begin position="196"/>
        <end position="220"/>
    </location>
</feature>
<name>A0A2N9YDQ1_9GAMM</name>
<dbReference type="Pfam" id="PF09361">
    <property type="entry name" value="Phasin_2"/>
    <property type="match status" value="1"/>
</dbReference>
<dbReference type="STRING" id="288004.AL038_16485"/>
<accession>A0A2N9YDQ1</accession>
<proteinExistence type="predicted"/>
<evidence type="ECO:0000256" key="1">
    <source>
        <dbReference type="SAM" id="MobiDB-lite"/>
    </source>
</evidence>
<dbReference type="EMBL" id="CP018889">
    <property type="protein sequence ID" value="AUI68610.2"/>
    <property type="molecule type" value="Genomic_DNA"/>
</dbReference>
<evidence type="ECO:0000313" key="3">
    <source>
        <dbReference type="EMBL" id="AUI68610.2"/>
    </source>
</evidence>
<feature type="domain" description="Phasin" evidence="2">
    <location>
        <begin position="40"/>
        <end position="113"/>
    </location>
</feature>
<reference evidence="4" key="1">
    <citation type="submission" date="2016-12" db="EMBL/GenBank/DDBJ databases">
        <title>Complete Genome Sequence of Beggiatoa leptomitiformis D-401.</title>
        <authorList>
            <person name="Fomenkov A."/>
            <person name="Vincze T."/>
            <person name="Grabovich M."/>
            <person name="Anton B.P."/>
            <person name="Dubinina G."/>
            <person name="Orlova M."/>
            <person name="Belousova E."/>
            <person name="Roberts R.J."/>
        </authorList>
    </citation>
    <scope>NUCLEOTIDE SEQUENCE [LARGE SCALE GENOMIC DNA]</scope>
    <source>
        <strain evidence="4">D-401</strain>
    </source>
</reference>
<feature type="compositionally biased region" description="Basic residues" evidence="1">
    <location>
        <begin position="207"/>
        <end position="220"/>
    </location>
</feature>
<evidence type="ECO:0000259" key="2">
    <source>
        <dbReference type="Pfam" id="PF09361"/>
    </source>
</evidence>
<organism evidence="3 4">
    <name type="scientific">Beggiatoa leptomitoformis</name>
    <dbReference type="NCBI Taxonomy" id="288004"/>
    <lineage>
        <taxon>Bacteria</taxon>
        <taxon>Pseudomonadati</taxon>
        <taxon>Pseudomonadota</taxon>
        <taxon>Gammaproteobacteria</taxon>
        <taxon>Thiotrichales</taxon>
        <taxon>Thiotrichaceae</taxon>
        <taxon>Beggiatoa</taxon>
    </lineage>
</organism>
<keyword evidence="4" id="KW-1185">Reference proteome</keyword>
<dbReference type="InterPro" id="IPR018968">
    <property type="entry name" value="Phasin"/>
</dbReference>
<sequence>MLFNEVFLSMQTQFKNWSELNKNAFASAQQFADLQNAFLKNLTQKQLDMVGLYMESGVKQLRAFSEVKDFSNVFTAQLGVLKEVNQSLLGHYQSILKMIVDLQSDFSQLAEQNYKQSSALAEEKIKEVLVVADEIAAQTTETVQQAAAVMTETIQATPVIEPVSVVLEEPIAVVEDIIAPAEEVLAAVTTVEATTPPKKISNAAKSPARKRPAPSKQLKY</sequence>
<evidence type="ECO:0000313" key="4">
    <source>
        <dbReference type="Proteomes" id="UP000234271"/>
    </source>
</evidence>
<protein>
    <recommendedName>
        <fullName evidence="2">Phasin domain-containing protein</fullName>
    </recommendedName>
</protein>
<gene>
    <name evidence="3" type="ORF">BLE401_07760</name>
</gene>
<dbReference type="AlphaFoldDB" id="A0A2N9YDQ1"/>
<dbReference type="Proteomes" id="UP000234271">
    <property type="component" value="Chromosome"/>
</dbReference>